<evidence type="ECO:0000256" key="2">
    <source>
        <dbReference type="ARBA" id="ARBA00022723"/>
    </source>
</evidence>
<feature type="transmembrane region" description="Helical" evidence="6">
    <location>
        <begin position="101"/>
        <end position="123"/>
    </location>
</feature>
<feature type="transmembrane region" description="Helical" evidence="6">
    <location>
        <begin position="168"/>
        <end position="188"/>
    </location>
</feature>
<dbReference type="GO" id="GO:0046872">
    <property type="term" value="F:metal ion binding"/>
    <property type="evidence" value="ECO:0007669"/>
    <property type="project" value="UniProtKB-KW"/>
</dbReference>
<gene>
    <name evidence="8" type="ORF">G4Z16_18020</name>
</gene>
<dbReference type="InterPro" id="IPR050584">
    <property type="entry name" value="Cholesterol_7-desaturase"/>
</dbReference>
<keyword evidence="1" id="KW-0001">2Fe-2S</keyword>
<dbReference type="PANTHER" id="PTHR21266:SF60">
    <property type="entry name" value="3-KETOSTEROID-9-ALPHA-MONOOXYGENASE, OXYGENASE COMPONENT"/>
    <property type="match status" value="1"/>
</dbReference>
<proteinExistence type="predicted"/>
<dbReference type="RefSeq" id="WP_197351782.1">
    <property type="nucleotide sequence ID" value="NZ_CP048882.1"/>
</dbReference>
<dbReference type="Gene3D" id="2.102.10.10">
    <property type="entry name" value="Rieske [2Fe-2S] iron-sulphur domain"/>
    <property type="match status" value="1"/>
</dbReference>
<dbReference type="GO" id="GO:0051537">
    <property type="term" value="F:2 iron, 2 sulfur cluster binding"/>
    <property type="evidence" value="ECO:0007669"/>
    <property type="project" value="UniProtKB-KW"/>
</dbReference>
<evidence type="ECO:0000313" key="9">
    <source>
        <dbReference type="Proteomes" id="UP000595046"/>
    </source>
</evidence>
<keyword evidence="3" id="KW-0560">Oxidoreductase</keyword>
<accession>A0A7T1WRF7</accession>
<dbReference type="Pfam" id="PF00355">
    <property type="entry name" value="Rieske"/>
    <property type="match status" value="1"/>
</dbReference>
<dbReference type="CDD" id="cd03467">
    <property type="entry name" value="Rieske"/>
    <property type="match status" value="1"/>
</dbReference>
<dbReference type="InterPro" id="IPR036922">
    <property type="entry name" value="Rieske_2Fe-2S_sf"/>
</dbReference>
<dbReference type="PANTHER" id="PTHR21266">
    <property type="entry name" value="IRON-SULFUR DOMAIN CONTAINING PROTEIN"/>
    <property type="match status" value="1"/>
</dbReference>
<dbReference type="GO" id="GO:0016705">
    <property type="term" value="F:oxidoreductase activity, acting on paired donors, with incorporation or reduction of molecular oxygen"/>
    <property type="evidence" value="ECO:0007669"/>
    <property type="project" value="UniProtKB-ARBA"/>
</dbReference>
<dbReference type="SUPFAM" id="SSF50022">
    <property type="entry name" value="ISP domain"/>
    <property type="match status" value="1"/>
</dbReference>
<dbReference type="InterPro" id="IPR019251">
    <property type="entry name" value="DUF2231_TM"/>
</dbReference>
<evidence type="ECO:0000256" key="3">
    <source>
        <dbReference type="ARBA" id="ARBA00023002"/>
    </source>
</evidence>
<evidence type="ECO:0000256" key="4">
    <source>
        <dbReference type="ARBA" id="ARBA00023004"/>
    </source>
</evidence>
<dbReference type="Pfam" id="PF09990">
    <property type="entry name" value="DUF2231"/>
    <property type="match status" value="1"/>
</dbReference>
<dbReference type="EMBL" id="CP048882">
    <property type="protein sequence ID" value="QPP07988.1"/>
    <property type="molecule type" value="Genomic_DNA"/>
</dbReference>
<dbReference type="Proteomes" id="UP000595046">
    <property type="component" value="Chromosome"/>
</dbReference>
<evidence type="ECO:0000259" key="7">
    <source>
        <dbReference type="PROSITE" id="PS51296"/>
    </source>
</evidence>
<keyword evidence="9" id="KW-1185">Reference proteome</keyword>
<dbReference type="AlphaFoldDB" id="A0A7T1WRF7"/>
<name>A0A7T1WRF7_9ACTN</name>
<sequence>MSYSQKLLACASALRAVLPDSERQGRVLAAIEKTEHDTRLDPPLQGIQRAVHALPLSEEDRDVLHGHWLGHPLHPALVQIPLGTWFSAAVLDLIPGKRRHYAPAMLIATGLVAAVPAAVTGWVDWAELRKPQMRVGLVHALANSTAIFLYASSLGARVRGRSVRGRALGYAGLAAVSIGGALGGHLAYRQAAAVNHAEDIPVRTEPGWHALGAVTDLPVGKAVRRTVGETPVLVVRASGNAVHVLADRCSHMAGPLSQGEIVDGCVRCPWHGSVFRLSDGWNVSGPATSPQPVFETRHVDGQVEARLA</sequence>
<dbReference type="PROSITE" id="PS51296">
    <property type="entry name" value="RIESKE"/>
    <property type="match status" value="1"/>
</dbReference>
<keyword evidence="6" id="KW-0472">Membrane</keyword>
<keyword evidence="5" id="KW-0411">Iron-sulfur</keyword>
<dbReference type="KEGG" id="sbat:G4Z16_18020"/>
<reference evidence="9" key="1">
    <citation type="submission" date="2020-02" db="EMBL/GenBank/DDBJ databases">
        <title>Streptomyces sp. ASO4wet.</title>
        <authorList>
            <person name="Risdian C."/>
            <person name="Landwehr W."/>
            <person name="Schupp P."/>
            <person name="Wink J."/>
        </authorList>
    </citation>
    <scope>NUCLEOTIDE SEQUENCE [LARGE SCALE GENOMIC DNA]</scope>
    <source>
        <strain evidence="9">ASO4wet</strain>
    </source>
</reference>
<dbReference type="GO" id="GO:0004497">
    <property type="term" value="F:monooxygenase activity"/>
    <property type="evidence" value="ECO:0007669"/>
    <property type="project" value="UniProtKB-ARBA"/>
</dbReference>
<dbReference type="InterPro" id="IPR017941">
    <property type="entry name" value="Rieske_2Fe-2S"/>
</dbReference>
<feature type="transmembrane region" description="Helical" evidence="6">
    <location>
        <begin position="135"/>
        <end position="156"/>
    </location>
</feature>
<organism evidence="8 9">
    <name type="scientific">Streptomyces bathyalis</name>
    <dbReference type="NCBI Taxonomy" id="2710756"/>
    <lineage>
        <taxon>Bacteria</taxon>
        <taxon>Bacillati</taxon>
        <taxon>Actinomycetota</taxon>
        <taxon>Actinomycetes</taxon>
        <taxon>Kitasatosporales</taxon>
        <taxon>Streptomycetaceae</taxon>
        <taxon>Streptomyces</taxon>
    </lineage>
</organism>
<keyword evidence="4" id="KW-0408">Iron</keyword>
<evidence type="ECO:0000256" key="6">
    <source>
        <dbReference type="SAM" id="Phobius"/>
    </source>
</evidence>
<feature type="domain" description="Rieske" evidence="7">
    <location>
        <begin position="209"/>
        <end position="305"/>
    </location>
</feature>
<keyword evidence="6" id="KW-0812">Transmembrane</keyword>
<evidence type="ECO:0000313" key="8">
    <source>
        <dbReference type="EMBL" id="QPP07988.1"/>
    </source>
</evidence>
<protein>
    <submittedName>
        <fullName evidence="8">Rieske 2Fe-2S domain-containing protein</fullName>
    </submittedName>
</protein>
<evidence type="ECO:0000256" key="5">
    <source>
        <dbReference type="ARBA" id="ARBA00023014"/>
    </source>
</evidence>
<evidence type="ECO:0000256" key="1">
    <source>
        <dbReference type="ARBA" id="ARBA00022714"/>
    </source>
</evidence>
<keyword evidence="6" id="KW-1133">Transmembrane helix</keyword>
<keyword evidence="2" id="KW-0479">Metal-binding</keyword>